<evidence type="ECO:0000313" key="3">
    <source>
        <dbReference type="Proteomes" id="UP000646426"/>
    </source>
</evidence>
<proteinExistence type="predicted"/>
<accession>A0A918T1T6</accession>
<comment type="caution">
    <text evidence="2">The sequence shown here is derived from an EMBL/GenBank/DDBJ whole genome shotgun (WGS) entry which is preliminary data.</text>
</comment>
<evidence type="ECO:0000313" key="2">
    <source>
        <dbReference type="EMBL" id="GHA82557.1"/>
    </source>
</evidence>
<evidence type="ECO:0008006" key="4">
    <source>
        <dbReference type="Google" id="ProtNLM"/>
    </source>
</evidence>
<dbReference type="AlphaFoldDB" id="A0A918T1T6"/>
<sequence length="268" mass="27016">MHLPRPALPLIALIAFSAALAAAQERMVIYRCAGADGAVIVQNDRPCPSGTDQQDRRVIQTPQVPANAPVAPTRPPGLIQGAPRPGIPPAPGAPGIIPPTVSPGIVPAPGAQGVVPAPGPAGVMPLGPAGAPATITVPPQTPVVPGPAALATVPGVAPTEDAAPPPLYACRVFDGTVYFGENPEPAPRCAQLATAGIGGGAAPAAGDACQVVRDECAPVPAATLCDSWRQRLRAMESALTFGRLDERETARVEIDRVRAIVDDSACGS</sequence>
<keyword evidence="3" id="KW-1185">Reference proteome</keyword>
<protein>
    <recommendedName>
        <fullName evidence="4">DUF4124 domain-containing protein</fullName>
    </recommendedName>
</protein>
<dbReference type="RefSeq" id="WP_189456202.1">
    <property type="nucleotide sequence ID" value="NZ_BMYD01000003.1"/>
</dbReference>
<dbReference type="Proteomes" id="UP000646426">
    <property type="component" value="Unassembled WGS sequence"/>
</dbReference>
<name>A0A918T1T6_9GAMM</name>
<organism evidence="2 3">
    <name type="scientific">Cognatilysobacter bugurensis</name>
    <dbReference type="NCBI Taxonomy" id="543356"/>
    <lineage>
        <taxon>Bacteria</taxon>
        <taxon>Pseudomonadati</taxon>
        <taxon>Pseudomonadota</taxon>
        <taxon>Gammaproteobacteria</taxon>
        <taxon>Lysobacterales</taxon>
        <taxon>Lysobacteraceae</taxon>
        <taxon>Cognatilysobacter</taxon>
    </lineage>
</organism>
<keyword evidence="1" id="KW-0732">Signal</keyword>
<feature type="chain" id="PRO_5036927314" description="DUF4124 domain-containing protein" evidence="1">
    <location>
        <begin position="22"/>
        <end position="268"/>
    </location>
</feature>
<gene>
    <name evidence="2" type="ORF">GCM10007067_20670</name>
</gene>
<reference evidence="2" key="2">
    <citation type="submission" date="2020-09" db="EMBL/GenBank/DDBJ databases">
        <authorList>
            <person name="Sun Q."/>
            <person name="Kim S."/>
        </authorList>
    </citation>
    <scope>NUCLEOTIDE SEQUENCE</scope>
    <source>
        <strain evidence="2">KCTC 23077</strain>
    </source>
</reference>
<reference evidence="2" key="1">
    <citation type="journal article" date="2014" name="Int. J. Syst. Evol. Microbiol.">
        <title>Complete genome sequence of Corynebacterium casei LMG S-19264T (=DSM 44701T), isolated from a smear-ripened cheese.</title>
        <authorList>
            <consortium name="US DOE Joint Genome Institute (JGI-PGF)"/>
            <person name="Walter F."/>
            <person name="Albersmeier A."/>
            <person name="Kalinowski J."/>
            <person name="Ruckert C."/>
        </authorList>
    </citation>
    <scope>NUCLEOTIDE SEQUENCE</scope>
    <source>
        <strain evidence="2">KCTC 23077</strain>
    </source>
</reference>
<feature type="signal peptide" evidence="1">
    <location>
        <begin position="1"/>
        <end position="21"/>
    </location>
</feature>
<evidence type="ECO:0000256" key="1">
    <source>
        <dbReference type="SAM" id="SignalP"/>
    </source>
</evidence>
<dbReference type="EMBL" id="BMYD01000003">
    <property type="protein sequence ID" value="GHA82557.1"/>
    <property type="molecule type" value="Genomic_DNA"/>
</dbReference>